<dbReference type="EMBL" id="UAVU01000007">
    <property type="protein sequence ID" value="SQC91207.1"/>
    <property type="molecule type" value="Genomic_DNA"/>
</dbReference>
<organism evidence="1 2">
    <name type="scientific">Cedecea neteri</name>
    <dbReference type="NCBI Taxonomy" id="158822"/>
    <lineage>
        <taxon>Bacteria</taxon>
        <taxon>Pseudomonadati</taxon>
        <taxon>Pseudomonadota</taxon>
        <taxon>Gammaproteobacteria</taxon>
        <taxon>Enterobacterales</taxon>
        <taxon>Enterobacteriaceae</taxon>
        <taxon>Cedecea</taxon>
    </lineage>
</organism>
<name>A0A2X3IXF2_9ENTR</name>
<reference evidence="1 2" key="1">
    <citation type="submission" date="2018-06" db="EMBL/GenBank/DDBJ databases">
        <authorList>
            <consortium name="Pathogen Informatics"/>
            <person name="Doyle S."/>
        </authorList>
    </citation>
    <scope>NUCLEOTIDE SEQUENCE [LARGE SCALE GENOMIC DNA]</scope>
    <source>
        <strain evidence="1 2">NCTC12120</strain>
    </source>
</reference>
<evidence type="ECO:0000313" key="2">
    <source>
        <dbReference type="Proteomes" id="UP000251197"/>
    </source>
</evidence>
<gene>
    <name evidence="1" type="ORF">NCTC12120_04359</name>
</gene>
<dbReference type="Proteomes" id="UP000251197">
    <property type="component" value="Unassembled WGS sequence"/>
</dbReference>
<dbReference type="AlphaFoldDB" id="A0A2X3IXF2"/>
<evidence type="ECO:0000313" key="1">
    <source>
        <dbReference type="EMBL" id="SQC91207.1"/>
    </source>
</evidence>
<proteinExistence type="predicted"/>
<sequence>MRGVYARYLQINRFTRPLCETASTNYPVYGSGVSPLSFSLRQLIRIQHVVG</sequence>
<protein>
    <submittedName>
        <fullName evidence="1">Uncharacterized protein</fullName>
    </submittedName>
</protein>
<accession>A0A2X3IXF2</accession>